<organism evidence="4 5">
    <name type="scientific">Dispira parvispora</name>
    <dbReference type="NCBI Taxonomy" id="1520584"/>
    <lineage>
        <taxon>Eukaryota</taxon>
        <taxon>Fungi</taxon>
        <taxon>Fungi incertae sedis</taxon>
        <taxon>Zoopagomycota</taxon>
        <taxon>Kickxellomycotina</taxon>
        <taxon>Dimargaritomycetes</taxon>
        <taxon>Dimargaritales</taxon>
        <taxon>Dimargaritaceae</taxon>
        <taxon>Dispira</taxon>
    </lineage>
</organism>
<gene>
    <name evidence="4" type="primary">RER2</name>
    <name evidence="4" type="ORF">IWQ62_002394</name>
</gene>
<dbReference type="AlphaFoldDB" id="A0A9W8AQG1"/>
<evidence type="ECO:0000256" key="2">
    <source>
        <dbReference type="ARBA" id="ARBA00022679"/>
    </source>
</evidence>
<comment type="caution">
    <text evidence="4">The sequence shown here is derived from an EMBL/GenBank/DDBJ whole genome shotgun (WGS) entry which is preliminary data.</text>
</comment>
<dbReference type="PANTHER" id="PTHR10291">
    <property type="entry name" value="DEHYDRODOLICHYL DIPHOSPHATE SYNTHASE FAMILY MEMBER"/>
    <property type="match status" value="1"/>
</dbReference>
<evidence type="ECO:0000313" key="5">
    <source>
        <dbReference type="Proteomes" id="UP001150925"/>
    </source>
</evidence>
<evidence type="ECO:0000313" key="4">
    <source>
        <dbReference type="EMBL" id="KAJ1966560.1"/>
    </source>
</evidence>
<keyword evidence="2 3" id="KW-0808">Transferase</keyword>
<dbReference type="InterPro" id="IPR001441">
    <property type="entry name" value="UPP_synth-like"/>
</dbReference>
<reference evidence="4" key="1">
    <citation type="submission" date="2022-07" db="EMBL/GenBank/DDBJ databases">
        <title>Phylogenomic reconstructions and comparative analyses of Kickxellomycotina fungi.</title>
        <authorList>
            <person name="Reynolds N.K."/>
            <person name="Stajich J.E."/>
            <person name="Barry K."/>
            <person name="Grigoriev I.V."/>
            <person name="Crous P."/>
            <person name="Smith M.E."/>
        </authorList>
    </citation>
    <scope>NUCLEOTIDE SEQUENCE</scope>
    <source>
        <strain evidence="4">RSA 1196</strain>
    </source>
</reference>
<dbReference type="GO" id="GO:1904423">
    <property type="term" value="C:dehydrodolichyl diphosphate synthase complex"/>
    <property type="evidence" value="ECO:0007669"/>
    <property type="project" value="TreeGrafter"/>
</dbReference>
<keyword evidence="5" id="KW-1185">Reference proteome</keyword>
<accession>A0A9W8AQG1</accession>
<evidence type="ECO:0000256" key="3">
    <source>
        <dbReference type="RuleBase" id="RU363018"/>
    </source>
</evidence>
<dbReference type="Gene3D" id="3.40.1180.10">
    <property type="entry name" value="Decaprenyl diphosphate synthase-like"/>
    <property type="match status" value="1"/>
</dbReference>
<dbReference type="SUPFAM" id="SSF64005">
    <property type="entry name" value="Undecaprenyl diphosphate synthase"/>
    <property type="match status" value="1"/>
</dbReference>
<dbReference type="PANTHER" id="PTHR10291:SF43">
    <property type="entry name" value="DEHYDRODOLICHYL DIPHOSPHATE SYNTHASE COMPLEX SUBUNIT DHDDS"/>
    <property type="match status" value="1"/>
</dbReference>
<dbReference type="CDD" id="cd00475">
    <property type="entry name" value="Cis_IPPS"/>
    <property type="match status" value="1"/>
</dbReference>
<dbReference type="GO" id="GO:0016020">
    <property type="term" value="C:membrane"/>
    <property type="evidence" value="ECO:0007669"/>
    <property type="project" value="TreeGrafter"/>
</dbReference>
<dbReference type="NCBIfam" id="TIGR00055">
    <property type="entry name" value="uppS"/>
    <property type="match status" value="1"/>
</dbReference>
<proteinExistence type="inferred from homology"/>
<protein>
    <recommendedName>
        <fullName evidence="3">Alkyl transferase</fullName>
        <ecNumber evidence="3">2.5.1.-</ecNumber>
    </recommendedName>
</protein>
<evidence type="ECO:0000256" key="1">
    <source>
        <dbReference type="ARBA" id="ARBA00005432"/>
    </source>
</evidence>
<dbReference type="EC" id="2.5.1.-" evidence="3"/>
<comment type="similarity">
    <text evidence="1 3">Belongs to the UPP synthase family.</text>
</comment>
<dbReference type="GO" id="GO:0005783">
    <property type="term" value="C:endoplasmic reticulum"/>
    <property type="evidence" value="ECO:0007669"/>
    <property type="project" value="TreeGrafter"/>
</dbReference>
<dbReference type="OrthoDB" id="4173905at2759"/>
<name>A0A9W8AQG1_9FUNG</name>
<dbReference type="Proteomes" id="UP001150925">
    <property type="component" value="Unassembled WGS sequence"/>
</dbReference>
<dbReference type="InterPro" id="IPR036424">
    <property type="entry name" value="UPP_synth-like_sf"/>
</dbReference>
<dbReference type="GO" id="GO:0016094">
    <property type="term" value="P:polyprenol biosynthetic process"/>
    <property type="evidence" value="ECO:0007669"/>
    <property type="project" value="TreeGrafter"/>
</dbReference>
<sequence length="226" mass="26167">MLTLALPALRYFFTETTQRLWQLFIQVLRRGPVPQHVAFIMDGNRRYARENNMPTGAGHAMGFHKLEEVLEWCMKLGVQAVTVYAFSIDNFNRPEDEVNTLMTMAKEKLVTFCEESEIVQKYGVQVRVIGNMEYVAPDVKEKIQYAEAMTKDNNSDEIATAMRNTVKDTQEGKLDKDKLHWSDIESRLFTVGCPDLNMLIRTSGETRFSDFLLWQVNFTRHAQQND</sequence>
<dbReference type="Pfam" id="PF01255">
    <property type="entry name" value="Prenyltransf"/>
    <property type="match status" value="1"/>
</dbReference>
<dbReference type="EMBL" id="JANBPY010000500">
    <property type="protein sequence ID" value="KAJ1966560.1"/>
    <property type="molecule type" value="Genomic_DNA"/>
</dbReference>
<dbReference type="GO" id="GO:0045547">
    <property type="term" value="F:ditrans,polycis-polyprenyl diphosphate synthase [(2E,6E)-farnesyl diphosphate specific] activity"/>
    <property type="evidence" value="ECO:0007669"/>
    <property type="project" value="TreeGrafter"/>
</dbReference>
<dbReference type="GO" id="GO:0005811">
    <property type="term" value="C:lipid droplet"/>
    <property type="evidence" value="ECO:0007669"/>
    <property type="project" value="TreeGrafter"/>
</dbReference>